<dbReference type="RefSeq" id="WP_192149798.1">
    <property type="nucleotide sequence ID" value="NZ_JACYXI010000014.1"/>
</dbReference>
<dbReference type="Proteomes" id="UP000632063">
    <property type="component" value="Unassembled WGS sequence"/>
</dbReference>
<dbReference type="PANTHER" id="PTHR11803">
    <property type="entry name" value="2-IMINOBUTANOATE/2-IMINOPROPANOATE DEAMINASE RIDA"/>
    <property type="match status" value="1"/>
</dbReference>
<comment type="caution">
    <text evidence="1">The sequence shown here is derived from an EMBL/GenBank/DDBJ whole genome shotgun (WGS) entry which is preliminary data.</text>
</comment>
<accession>A0ABR9CSK3</accession>
<name>A0ABR9CSK3_9HYPH</name>
<dbReference type="InterPro" id="IPR006175">
    <property type="entry name" value="YjgF/YER057c/UK114"/>
</dbReference>
<organism evidence="1 2">
    <name type="scientific">Roseibium litorale</name>
    <dbReference type="NCBI Taxonomy" id="2803841"/>
    <lineage>
        <taxon>Bacteria</taxon>
        <taxon>Pseudomonadati</taxon>
        <taxon>Pseudomonadota</taxon>
        <taxon>Alphaproteobacteria</taxon>
        <taxon>Hyphomicrobiales</taxon>
        <taxon>Stappiaceae</taxon>
        <taxon>Roseibium</taxon>
    </lineage>
</organism>
<evidence type="ECO:0000313" key="1">
    <source>
        <dbReference type="EMBL" id="MBD8893624.1"/>
    </source>
</evidence>
<dbReference type="InterPro" id="IPR035959">
    <property type="entry name" value="RutC-like_sf"/>
</dbReference>
<dbReference type="SUPFAM" id="SSF55298">
    <property type="entry name" value="YjgF-like"/>
    <property type="match status" value="1"/>
</dbReference>
<gene>
    <name evidence="1" type="ORF">IG616_18915</name>
</gene>
<protein>
    <submittedName>
        <fullName evidence="1">RidA family protein</fullName>
    </submittedName>
</protein>
<proteinExistence type="predicted"/>
<dbReference type="Pfam" id="PF01042">
    <property type="entry name" value="Ribonuc_L-PSP"/>
    <property type="match status" value="1"/>
</dbReference>
<reference evidence="2" key="1">
    <citation type="submission" date="2020-09" db="EMBL/GenBank/DDBJ databases">
        <title>The genome sequence of strain Labrenzia suaedae 4C16A.</title>
        <authorList>
            <person name="Liu Y."/>
        </authorList>
    </citation>
    <scope>NUCLEOTIDE SEQUENCE [LARGE SCALE GENOMIC DNA]</scope>
    <source>
        <strain evidence="2">4C16A</strain>
    </source>
</reference>
<reference evidence="1 2" key="2">
    <citation type="journal article" date="2021" name="Int. J. Syst. Evol. Microbiol.">
        <title>Roseibium litorale sp. nov., isolated from a tidal flat sediment and proposal for the reclassification of Labrenzia polysiphoniae as Roseibium polysiphoniae comb. nov.</title>
        <authorList>
            <person name="Liu Y."/>
            <person name="Pei T."/>
            <person name="Du J."/>
            <person name="Chao M."/>
            <person name="Deng M.R."/>
            <person name="Zhu H."/>
        </authorList>
    </citation>
    <scope>NUCLEOTIDE SEQUENCE [LARGE SCALE GENOMIC DNA]</scope>
    <source>
        <strain evidence="1 2">4C16A</strain>
    </source>
</reference>
<evidence type="ECO:0000313" key="2">
    <source>
        <dbReference type="Proteomes" id="UP000632063"/>
    </source>
</evidence>
<sequence>MPAIPQPPFSKSRRLGSTLYLSGELGFDANGGLPEGIEAQTRNCLERIKATLEAEGLSLGKVVSCTCYLTDAADFQAFNAIYAGFFSAPLPVRTTVQSGLMLPAAKVEITVIAEA</sequence>
<dbReference type="Gene3D" id="3.30.1330.40">
    <property type="entry name" value="RutC-like"/>
    <property type="match status" value="1"/>
</dbReference>
<dbReference type="PANTHER" id="PTHR11803:SF39">
    <property type="entry name" value="2-IMINOBUTANOATE_2-IMINOPROPANOATE DEAMINASE"/>
    <property type="match status" value="1"/>
</dbReference>
<keyword evidence="2" id="KW-1185">Reference proteome</keyword>
<dbReference type="CDD" id="cd00448">
    <property type="entry name" value="YjgF_YER057c_UK114_family"/>
    <property type="match status" value="1"/>
</dbReference>
<dbReference type="EMBL" id="JACYXI010000014">
    <property type="protein sequence ID" value="MBD8893624.1"/>
    <property type="molecule type" value="Genomic_DNA"/>
</dbReference>